<dbReference type="NCBIfam" id="NF003816">
    <property type="entry name" value="PRK05406.1-5"/>
    <property type="match status" value="1"/>
</dbReference>
<reference evidence="2" key="1">
    <citation type="submission" date="2016-11" db="EMBL/GenBank/DDBJ databases">
        <authorList>
            <person name="Varghese N."/>
            <person name="Submissions S."/>
        </authorList>
    </citation>
    <scope>NUCLEOTIDE SEQUENCE [LARGE SCALE GENOMIC DNA]</scope>
    <source>
        <strain evidence="2">DSM 17539</strain>
    </source>
</reference>
<keyword evidence="2" id="KW-1185">Reference proteome</keyword>
<dbReference type="NCBIfam" id="NF003814">
    <property type="entry name" value="PRK05406.1-3"/>
    <property type="match status" value="1"/>
</dbReference>
<dbReference type="CDD" id="cd10801">
    <property type="entry name" value="LamB_YcsF_like_1"/>
    <property type="match status" value="1"/>
</dbReference>
<dbReference type="SUPFAM" id="SSF88713">
    <property type="entry name" value="Glycoside hydrolase/deacetylase"/>
    <property type="match status" value="1"/>
</dbReference>
<dbReference type="InterPro" id="IPR011330">
    <property type="entry name" value="Glyco_hydro/deAcase_b/a-brl"/>
</dbReference>
<dbReference type="Proteomes" id="UP000184406">
    <property type="component" value="Unassembled WGS sequence"/>
</dbReference>
<proteinExistence type="predicted"/>
<sequence>MGYFKDMISIDINCDIGEGVGNEAQLLPLITSCSIACGGHAGDADTMMQIASMAKEHKVLVGAHPSYPDRENFGRTSIKMPKVELKKSILSQIEDLNTVLKSLGIPLNHLKPHGALYNDVARDRELALVFLDSIEKFKKYVFLYVPFDSKIEKEALRLGFRIKYEAFADRNYNDDLSLVSRKDPRALLHDPKAVMDHVLHMVTKGEVLTLSGKAVKIKADTYCIHGDSPSTLQILAYLSKHLPKNQISIKK</sequence>
<dbReference type="EMBL" id="FQUX01000002">
    <property type="protein sequence ID" value="SHF04481.1"/>
    <property type="molecule type" value="Genomic_DNA"/>
</dbReference>
<dbReference type="Gene3D" id="3.20.20.370">
    <property type="entry name" value="Glycoside hydrolase/deacetylase"/>
    <property type="match status" value="1"/>
</dbReference>
<dbReference type="Pfam" id="PF03746">
    <property type="entry name" value="LamB_YcsF"/>
    <property type="match status" value="1"/>
</dbReference>
<dbReference type="PANTHER" id="PTHR30292">
    <property type="entry name" value="UNCHARACTERIZED PROTEIN YBGL-RELATED"/>
    <property type="match status" value="1"/>
</dbReference>
<evidence type="ECO:0000313" key="1">
    <source>
        <dbReference type="EMBL" id="SHF04481.1"/>
    </source>
</evidence>
<dbReference type="InterPro" id="IPR005501">
    <property type="entry name" value="LamB/YcsF/PxpA-like"/>
</dbReference>
<dbReference type="GO" id="GO:0005975">
    <property type="term" value="P:carbohydrate metabolic process"/>
    <property type="evidence" value="ECO:0007669"/>
    <property type="project" value="InterPro"/>
</dbReference>
<dbReference type="AlphaFoldDB" id="A0A1M4YFH7"/>
<organism evidence="1 2">
    <name type="scientific">Arenibacter palladensis</name>
    <dbReference type="NCBI Taxonomy" id="237373"/>
    <lineage>
        <taxon>Bacteria</taxon>
        <taxon>Pseudomonadati</taxon>
        <taxon>Bacteroidota</taxon>
        <taxon>Flavobacteriia</taxon>
        <taxon>Flavobacteriales</taxon>
        <taxon>Flavobacteriaceae</taxon>
        <taxon>Arenibacter</taxon>
    </lineage>
</organism>
<dbReference type="PANTHER" id="PTHR30292:SF0">
    <property type="entry name" value="5-OXOPROLINASE SUBUNIT A"/>
    <property type="match status" value="1"/>
</dbReference>
<evidence type="ECO:0000313" key="2">
    <source>
        <dbReference type="Proteomes" id="UP000184406"/>
    </source>
</evidence>
<gene>
    <name evidence="1" type="ORF">SAMN03080594_102425</name>
</gene>
<accession>A0A1M4YFH7</accession>
<name>A0A1M4YFH7_9FLAO</name>
<protein>
    <submittedName>
        <fullName evidence="1">UPF0271 protein</fullName>
    </submittedName>
</protein>